<evidence type="ECO:0000256" key="5">
    <source>
        <dbReference type="ARBA" id="ARBA00022729"/>
    </source>
</evidence>
<evidence type="ECO:0000256" key="4">
    <source>
        <dbReference type="ARBA" id="ARBA00022692"/>
    </source>
</evidence>
<evidence type="ECO:0000256" key="8">
    <source>
        <dbReference type="ARBA" id="ARBA00023170"/>
    </source>
</evidence>
<dbReference type="InterPro" id="IPR037066">
    <property type="entry name" value="Plug_dom_sf"/>
</dbReference>
<dbReference type="AlphaFoldDB" id="A0A6I4U2W1"/>
<dbReference type="InterPro" id="IPR012910">
    <property type="entry name" value="Plug_dom"/>
</dbReference>
<dbReference type="Pfam" id="PF00593">
    <property type="entry name" value="TonB_dep_Rec_b-barrel"/>
    <property type="match status" value="1"/>
</dbReference>
<evidence type="ECO:0000256" key="3">
    <source>
        <dbReference type="ARBA" id="ARBA00022452"/>
    </source>
</evidence>
<dbReference type="OrthoDB" id="7622322at2"/>
<gene>
    <name evidence="13" type="ORF">GRI68_08745</name>
</gene>
<dbReference type="InterPro" id="IPR000531">
    <property type="entry name" value="Beta-barrel_TonB"/>
</dbReference>
<evidence type="ECO:0000256" key="2">
    <source>
        <dbReference type="ARBA" id="ARBA00022448"/>
    </source>
</evidence>
<dbReference type="GO" id="GO:0009279">
    <property type="term" value="C:cell outer membrane"/>
    <property type="evidence" value="ECO:0007669"/>
    <property type="project" value="UniProtKB-SubCell"/>
</dbReference>
<dbReference type="Pfam" id="PF07715">
    <property type="entry name" value="Plug"/>
    <property type="match status" value="1"/>
</dbReference>
<feature type="domain" description="TonB-dependent receptor-like beta-barrel" evidence="11">
    <location>
        <begin position="196"/>
        <end position="562"/>
    </location>
</feature>
<accession>A0A6I4U2W1</accession>
<dbReference type="GO" id="GO:0015344">
    <property type="term" value="F:siderophore uptake transmembrane transporter activity"/>
    <property type="evidence" value="ECO:0007669"/>
    <property type="project" value="TreeGrafter"/>
</dbReference>
<dbReference type="GO" id="GO:0044718">
    <property type="term" value="P:siderophore transmembrane transport"/>
    <property type="evidence" value="ECO:0007669"/>
    <property type="project" value="TreeGrafter"/>
</dbReference>
<comment type="similarity">
    <text evidence="10">Belongs to the TonB-dependent receptor family.</text>
</comment>
<name>A0A6I4U2W1_9SPHN</name>
<dbReference type="EMBL" id="WTYR01000001">
    <property type="protein sequence ID" value="MXP10268.1"/>
    <property type="molecule type" value="Genomic_DNA"/>
</dbReference>
<dbReference type="RefSeq" id="WP_160616891.1">
    <property type="nucleotide sequence ID" value="NZ_WTYR01000001.1"/>
</dbReference>
<evidence type="ECO:0000256" key="6">
    <source>
        <dbReference type="ARBA" id="ARBA00023077"/>
    </source>
</evidence>
<comment type="subcellular location">
    <subcellularLocation>
        <location evidence="1">Cell outer membrane</location>
        <topology evidence="1">Multi-pass membrane protein</topology>
    </subcellularLocation>
</comment>
<evidence type="ECO:0000256" key="9">
    <source>
        <dbReference type="ARBA" id="ARBA00023237"/>
    </source>
</evidence>
<dbReference type="PANTHER" id="PTHR30069">
    <property type="entry name" value="TONB-DEPENDENT OUTER MEMBRANE RECEPTOR"/>
    <property type="match status" value="1"/>
</dbReference>
<keyword evidence="4" id="KW-0812">Transmembrane</keyword>
<keyword evidence="7 10" id="KW-0472">Membrane</keyword>
<keyword evidence="6 10" id="KW-0798">TonB box</keyword>
<proteinExistence type="inferred from homology"/>
<dbReference type="InterPro" id="IPR039426">
    <property type="entry name" value="TonB-dep_rcpt-like"/>
</dbReference>
<dbReference type="Gene3D" id="2.40.170.20">
    <property type="entry name" value="TonB-dependent receptor, beta-barrel domain"/>
    <property type="match status" value="1"/>
</dbReference>
<dbReference type="InterPro" id="IPR036942">
    <property type="entry name" value="Beta-barrel_TonB_sf"/>
</dbReference>
<evidence type="ECO:0000313" key="14">
    <source>
        <dbReference type="Proteomes" id="UP000429229"/>
    </source>
</evidence>
<reference evidence="13 14" key="1">
    <citation type="submission" date="2019-12" db="EMBL/GenBank/DDBJ databases">
        <title>Genomic-based taxomic classification of the family Erythrobacteraceae.</title>
        <authorList>
            <person name="Xu L."/>
        </authorList>
    </citation>
    <scope>NUCLEOTIDE SEQUENCE [LARGE SCALE GENOMIC DNA]</scope>
    <source>
        <strain evidence="13 14">LMG 29519</strain>
    </source>
</reference>
<dbReference type="Gene3D" id="2.170.130.10">
    <property type="entry name" value="TonB-dependent receptor, plug domain"/>
    <property type="match status" value="1"/>
</dbReference>
<evidence type="ECO:0000259" key="12">
    <source>
        <dbReference type="Pfam" id="PF07715"/>
    </source>
</evidence>
<sequence>MPGRIAAYTLIAGLGFGALSAEQTHAREIGTQDSGAQEAAGPVAEDVGGQARIYTPADFTRFAPRNALDLLNQVPGFQIEGASGERGLGQASGNVLINGQRLSSKSESARDQLRRISVGDVVQIEIIDGTTLDIPGLTGQVANVIVEASGISGQFEYAPEWRQIGDLAWLNGSASITGASGPVAYTLALRNEDDTGASSGPALRSDRNGALFERRDSEIRRRRQSPKLSGNVRWDIRPGVIANFNASHEWTFVRRTSDERRTDGAGENALLVERLTDEDVVRYELGGDIAFPMIGGRLKLIGLAIGEDTDYVTTELLAREAGGDFAGARFAQLGDSGERITRAEFGWSGGGADWQIAGEAAFNTLDQIASLFEIDPDGDFVELDYPEGVGGVSENRYNGSLSYGRPLGDTLSLQATIGAEQSTLTQTGAAATSRSFFRPKGAVSLAWTPRDDIDLTFSARRRVGQLEFGDFLARVFIGDDRENAGNSDLRPPQSWEFEIEARKVFGPWGNATLRLFDYRIEDLVDIVLVDGGESPGNIDSARRTGIGFNGTLELAALGIAGAKIDAELEWQDARLDDPLDGAVRSISDADPYRVDIEYRHDIPGSMIAYGASVYARADEPYFRITETGFEREGPFFGGVFVEHKDLLGLTVNLRVGNPWLGRDTSIRTVFDGPRNSAPILFVEERGRRFGRQLRLSVKGSF</sequence>
<dbReference type="SUPFAM" id="SSF56935">
    <property type="entry name" value="Porins"/>
    <property type="match status" value="1"/>
</dbReference>
<evidence type="ECO:0000256" key="7">
    <source>
        <dbReference type="ARBA" id="ARBA00023136"/>
    </source>
</evidence>
<keyword evidence="8 13" id="KW-0675">Receptor</keyword>
<dbReference type="PANTHER" id="PTHR30069:SF29">
    <property type="entry name" value="HEMOGLOBIN AND HEMOGLOBIN-HAPTOGLOBIN-BINDING PROTEIN 1-RELATED"/>
    <property type="match status" value="1"/>
</dbReference>
<dbReference type="Proteomes" id="UP000429229">
    <property type="component" value="Unassembled WGS sequence"/>
</dbReference>
<evidence type="ECO:0000259" key="11">
    <source>
        <dbReference type="Pfam" id="PF00593"/>
    </source>
</evidence>
<protein>
    <submittedName>
        <fullName evidence="13">TonB-dependent receptor plug domain-containing protein</fullName>
    </submittedName>
</protein>
<keyword evidence="2" id="KW-0813">Transport</keyword>
<evidence type="ECO:0000313" key="13">
    <source>
        <dbReference type="EMBL" id="MXP10268.1"/>
    </source>
</evidence>
<feature type="domain" description="TonB-dependent receptor plug" evidence="12">
    <location>
        <begin position="45"/>
        <end position="130"/>
    </location>
</feature>
<evidence type="ECO:0000256" key="1">
    <source>
        <dbReference type="ARBA" id="ARBA00004571"/>
    </source>
</evidence>
<organism evidence="13 14">
    <name type="scientific">Alteriqipengyuania halimionae</name>
    <dbReference type="NCBI Taxonomy" id="1926630"/>
    <lineage>
        <taxon>Bacteria</taxon>
        <taxon>Pseudomonadati</taxon>
        <taxon>Pseudomonadota</taxon>
        <taxon>Alphaproteobacteria</taxon>
        <taxon>Sphingomonadales</taxon>
        <taxon>Erythrobacteraceae</taxon>
        <taxon>Alteriqipengyuania</taxon>
    </lineage>
</organism>
<keyword evidence="3" id="KW-1134">Transmembrane beta strand</keyword>
<keyword evidence="9" id="KW-0998">Cell outer membrane</keyword>
<keyword evidence="5" id="KW-0732">Signal</keyword>
<comment type="caution">
    <text evidence="13">The sequence shown here is derived from an EMBL/GenBank/DDBJ whole genome shotgun (WGS) entry which is preliminary data.</text>
</comment>
<keyword evidence="14" id="KW-1185">Reference proteome</keyword>
<evidence type="ECO:0000256" key="10">
    <source>
        <dbReference type="RuleBase" id="RU003357"/>
    </source>
</evidence>